<feature type="domain" description="DUF202" evidence="7">
    <location>
        <begin position="18"/>
        <end position="95"/>
    </location>
</feature>
<dbReference type="RefSeq" id="WP_348260918.1">
    <property type="nucleotide sequence ID" value="NZ_CP121196.1"/>
</dbReference>
<dbReference type="SUPFAM" id="SSF103247">
    <property type="entry name" value="TT1751-like"/>
    <property type="match status" value="1"/>
</dbReference>
<evidence type="ECO:0000256" key="5">
    <source>
        <dbReference type="ARBA" id="ARBA00023136"/>
    </source>
</evidence>
<evidence type="ECO:0000259" key="7">
    <source>
        <dbReference type="Pfam" id="PF02656"/>
    </source>
</evidence>
<evidence type="ECO:0000256" key="6">
    <source>
        <dbReference type="SAM" id="Phobius"/>
    </source>
</evidence>
<dbReference type="InterPro" id="IPR035923">
    <property type="entry name" value="TT1751-like_sf"/>
</dbReference>
<keyword evidence="2" id="KW-1003">Cell membrane</keyword>
<feature type="transmembrane region" description="Helical" evidence="6">
    <location>
        <begin position="69"/>
        <end position="88"/>
    </location>
</feature>
<evidence type="ECO:0000256" key="4">
    <source>
        <dbReference type="ARBA" id="ARBA00022989"/>
    </source>
</evidence>
<keyword evidence="4 6" id="KW-1133">Transmembrane helix</keyword>
<evidence type="ECO:0000256" key="1">
    <source>
        <dbReference type="ARBA" id="ARBA00004651"/>
    </source>
</evidence>
<keyword evidence="5 6" id="KW-0472">Membrane</keyword>
<sequence length="278" mass="29909">MNNLNQPTAVQPKASLSDYLAAERTLLAWIRTGLAMMGFGFVVARFGLFLQEMRVAQNHSPEQSYGMSLWFGTALIFVGVLVSIFAGWRHLRLVKELDRGKTTHTHPTAQAVGIAVLLGVVGLAMAIYLISVRNIAPPNGENGKGTSMNRMIDNGLVNLPSSHSVDETVEKLRGILTVKGVTLFAVVDHSDEATKAGMQMPNTKLLIFGSPRAGTPVMLAAPSIAIDLPLKILVAEDTSGKVWISYNSPQFLQERHGVPAELMKNLAVIEALANAAAV</sequence>
<keyword evidence="3 6" id="KW-0812">Transmembrane</keyword>
<dbReference type="PANTHER" id="PTHR34187">
    <property type="entry name" value="FGR18P"/>
    <property type="match status" value="1"/>
</dbReference>
<feature type="transmembrane region" description="Helical" evidence="6">
    <location>
        <begin position="26"/>
        <end position="48"/>
    </location>
</feature>
<evidence type="ECO:0000259" key="8">
    <source>
        <dbReference type="Pfam" id="PF03625"/>
    </source>
</evidence>
<dbReference type="AlphaFoldDB" id="A0AAU7DEC8"/>
<dbReference type="Pfam" id="PF02656">
    <property type="entry name" value="DUF202"/>
    <property type="match status" value="1"/>
</dbReference>
<reference evidence="9" key="1">
    <citation type="submission" date="2023-03" db="EMBL/GenBank/DDBJ databases">
        <title>Edaphobacter sp.</title>
        <authorList>
            <person name="Huber K.J."/>
            <person name="Papendorf J."/>
            <person name="Pilke C."/>
            <person name="Bunk B."/>
            <person name="Sproeer C."/>
            <person name="Pester M."/>
        </authorList>
    </citation>
    <scope>NUCLEOTIDE SEQUENCE</scope>
    <source>
        <strain evidence="9">DSM 110680</strain>
    </source>
</reference>
<dbReference type="PANTHER" id="PTHR34187:SF2">
    <property type="entry name" value="DUF202 DOMAIN-CONTAINING PROTEIN"/>
    <property type="match status" value="1"/>
</dbReference>
<protein>
    <submittedName>
        <fullName evidence="9">DUF202 domain-containing protein</fullName>
    </submittedName>
</protein>
<proteinExistence type="predicted"/>
<dbReference type="InterPro" id="IPR003807">
    <property type="entry name" value="DUF202"/>
</dbReference>
<evidence type="ECO:0000313" key="9">
    <source>
        <dbReference type="EMBL" id="XBH15684.1"/>
    </source>
</evidence>
<name>A0AAU7DEC8_9BACT</name>
<dbReference type="Pfam" id="PF03625">
    <property type="entry name" value="DUF302"/>
    <property type="match status" value="1"/>
</dbReference>
<comment type="subcellular location">
    <subcellularLocation>
        <location evidence="1">Cell membrane</location>
        <topology evidence="1">Multi-pass membrane protein</topology>
    </subcellularLocation>
</comment>
<feature type="domain" description="DUF302" evidence="8">
    <location>
        <begin position="187"/>
        <end position="249"/>
    </location>
</feature>
<feature type="transmembrane region" description="Helical" evidence="6">
    <location>
        <begin position="108"/>
        <end position="130"/>
    </location>
</feature>
<dbReference type="InterPro" id="IPR052053">
    <property type="entry name" value="IM_YidH-like"/>
</dbReference>
<organism evidence="9">
    <name type="scientific">Telmatobacter sp. DSM 110680</name>
    <dbReference type="NCBI Taxonomy" id="3036704"/>
    <lineage>
        <taxon>Bacteria</taxon>
        <taxon>Pseudomonadati</taxon>
        <taxon>Acidobacteriota</taxon>
        <taxon>Terriglobia</taxon>
        <taxon>Terriglobales</taxon>
        <taxon>Acidobacteriaceae</taxon>
        <taxon>Telmatobacter</taxon>
    </lineage>
</organism>
<evidence type="ECO:0000256" key="2">
    <source>
        <dbReference type="ARBA" id="ARBA00022475"/>
    </source>
</evidence>
<gene>
    <name evidence="9" type="ORF">P8935_14005</name>
</gene>
<dbReference type="InterPro" id="IPR005180">
    <property type="entry name" value="DUF302"/>
</dbReference>
<dbReference type="EMBL" id="CP121196">
    <property type="protein sequence ID" value="XBH15684.1"/>
    <property type="molecule type" value="Genomic_DNA"/>
</dbReference>
<dbReference type="CDD" id="cd14797">
    <property type="entry name" value="DUF302"/>
    <property type="match status" value="1"/>
</dbReference>
<dbReference type="GO" id="GO:0005886">
    <property type="term" value="C:plasma membrane"/>
    <property type="evidence" value="ECO:0007669"/>
    <property type="project" value="UniProtKB-SubCell"/>
</dbReference>
<evidence type="ECO:0000256" key="3">
    <source>
        <dbReference type="ARBA" id="ARBA00022692"/>
    </source>
</evidence>
<accession>A0AAU7DEC8</accession>
<dbReference type="Gene3D" id="3.30.310.70">
    <property type="entry name" value="TT1751-like domain"/>
    <property type="match status" value="1"/>
</dbReference>